<organism evidence="9 10">
    <name type="scientific">Halanaerobium saccharolyticum</name>
    <dbReference type="NCBI Taxonomy" id="43595"/>
    <lineage>
        <taxon>Bacteria</taxon>
        <taxon>Bacillati</taxon>
        <taxon>Bacillota</taxon>
        <taxon>Clostridia</taxon>
        <taxon>Halanaerobiales</taxon>
        <taxon>Halanaerobiaceae</taxon>
        <taxon>Halanaerobium</taxon>
    </lineage>
</organism>
<feature type="domain" description="Glycoside hydrolase family 65 C-terminal" evidence="7">
    <location>
        <begin position="710"/>
        <end position="754"/>
    </location>
</feature>
<keyword evidence="3" id="KW-0808">Transferase</keyword>
<dbReference type="PANTHER" id="PTHR11051">
    <property type="entry name" value="GLYCOSYL HYDROLASE-RELATED"/>
    <property type="match status" value="1"/>
</dbReference>
<dbReference type="Pfam" id="PF03636">
    <property type="entry name" value="Glyco_hydro_65N"/>
    <property type="match status" value="1"/>
</dbReference>
<dbReference type="InterPro" id="IPR005196">
    <property type="entry name" value="Glyco_hydro_65_N"/>
</dbReference>
<dbReference type="InterPro" id="IPR011013">
    <property type="entry name" value="Gal_mutarotase_sf_dom"/>
</dbReference>
<sequence length="755" mass="88164">MTIKYDKGKEEYKNWIIEETDFELENLNKFESVFALGNGYLGLRSSLEEKYITEWRGAYLAGLFDQFPGEVTELPNLPDPLLTEIKIDGERVDLSCVEVEAYSRDLNLKTGELNRSFIWEDSRGRKTKFEWKRFVSMAEKHLIMLKVNITPLNYEGEVEIISYLNGQVTNSGVQHFIEKDLRFIKEKNLYYLTARTQESQCDLAAAARHEFYKNGEKIETEAEIKTDRRKISRKHTINVKADQSYSFEKKVFYISSVDQELDSKAEKKTSAKLHQRIIKLVEKYAAADYDQLFKKHAEKWADYWEEMDIKISGNDFDQLAIRFALFHLIQMTPHHTDKLSIAAKGLTGEGYRGHVFWDMETFILPFFIYSFPEKAKELLEYRYHTIAGARKKARQNGYQGAMYAWESALTGEETTPKYGAVDVKTGEAIRIWCGEIEQHITADIAKAVFEYLKVTGDYSFIEDYGAEMLTEMARFWVSRLEYNKDKDYYEIKNVIGPDEYSEHIDNNAYTNYMVYWELINTADLIEELKEKSKAVYQKLKDKINLEFEEINKWRQYAEKIKLPEPDKDLIIPQFDEFMEKKEYDLSKFEGEVGSIVSELGWEEVNEYKIIKQADVVMLMHQLSEYFDDQTKRANYEYYEPKTLHDSSLSPAIHSVLAAKFDHLEEAYKLFSKGARIDLGENMKSSDPGLHSASLGGLWQAVIHGFAGIDVEADELKVEPNLPVEWDRLEFKIYFKGEEYLIKINEDQTEIKNLSE</sequence>
<dbReference type="Gene3D" id="2.60.420.10">
    <property type="entry name" value="Maltose phosphorylase, domain 3"/>
    <property type="match status" value="1"/>
</dbReference>
<evidence type="ECO:0000256" key="1">
    <source>
        <dbReference type="ARBA" id="ARBA00006768"/>
    </source>
</evidence>
<dbReference type="Pfam" id="PF03632">
    <property type="entry name" value="Glyco_hydro_65m"/>
    <property type="match status" value="1"/>
</dbReference>
<dbReference type="SUPFAM" id="SSF74650">
    <property type="entry name" value="Galactose mutarotase-like"/>
    <property type="match status" value="1"/>
</dbReference>
<dbReference type="Pfam" id="PF03633">
    <property type="entry name" value="Glyco_hydro_65C"/>
    <property type="match status" value="1"/>
</dbReference>
<dbReference type="SUPFAM" id="SSF48208">
    <property type="entry name" value="Six-hairpin glycosidases"/>
    <property type="match status" value="1"/>
</dbReference>
<dbReference type="AlphaFoldDB" id="A0A4R6SJC3"/>
<dbReference type="PANTHER" id="PTHR11051:SF8">
    <property type="entry name" value="PROTEIN-GLUCOSYLGALACTOSYLHYDROXYLYSINE GLUCOSIDASE"/>
    <property type="match status" value="1"/>
</dbReference>
<evidence type="ECO:0000256" key="2">
    <source>
        <dbReference type="ARBA" id="ARBA00022676"/>
    </source>
</evidence>
<dbReference type="GO" id="GO:0005975">
    <property type="term" value="P:carbohydrate metabolic process"/>
    <property type="evidence" value="ECO:0007669"/>
    <property type="project" value="InterPro"/>
</dbReference>
<evidence type="ECO:0000313" key="9">
    <source>
        <dbReference type="EMBL" id="TDQ01720.1"/>
    </source>
</evidence>
<dbReference type="RefSeq" id="WP_133529743.1">
    <property type="nucleotide sequence ID" value="NZ_SNXX01000003.1"/>
</dbReference>
<reference evidence="9 10" key="1">
    <citation type="submission" date="2019-03" db="EMBL/GenBank/DDBJ databases">
        <title>Subsurface microbial communities from deep shales in Ohio and West Virginia, USA.</title>
        <authorList>
            <person name="Wrighton K."/>
        </authorList>
    </citation>
    <scope>NUCLEOTIDE SEQUENCE [LARGE SCALE GENOMIC DNA]</scope>
    <source>
        <strain evidence="9 10">MSL 7</strain>
    </source>
</reference>
<protein>
    <submittedName>
        <fullName evidence="9">Putative glycosyl hydrolase/kojibiose phosphorylase</fullName>
    </submittedName>
</protein>
<dbReference type="Proteomes" id="UP000295176">
    <property type="component" value="Unassembled WGS sequence"/>
</dbReference>
<dbReference type="GO" id="GO:0016757">
    <property type="term" value="F:glycosyltransferase activity"/>
    <property type="evidence" value="ECO:0007669"/>
    <property type="project" value="UniProtKB-KW"/>
</dbReference>
<comment type="caution">
    <text evidence="9">The sequence shown here is derived from an EMBL/GenBank/DDBJ whole genome shotgun (WGS) entry which is preliminary data.</text>
</comment>
<evidence type="ECO:0000259" key="8">
    <source>
        <dbReference type="Pfam" id="PF03636"/>
    </source>
</evidence>
<dbReference type="InterPro" id="IPR017045">
    <property type="entry name" value="Malt_Pase/Glycosyl_Hdrlase"/>
</dbReference>
<dbReference type="GO" id="GO:0030246">
    <property type="term" value="F:carbohydrate binding"/>
    <property type="evidence" value="ECO:0007669"/>
    <property type="project" value="InterPro"/>
</dbReference>
<evidence type="ECO:0000256" key="5">
    <source>
        <dbReference type="PIRSR" id="PIRSR036289-51"/>
    </source>
</evidence>
<name>A0A4R6SJC3_9FIRM</name>
<evidence type="ECO:0000256" key="4">
    <source>
        <dbReference type="PIRSR" id="PIRSR036289-50"/>
    </source>
</evidence>
<keyword evidence="9" id="KW-0378">Hydrolase</keyword>
<feature type="domain" description="Glycoside hydrolase family 65 N-terminal" evidence="8">
    <location>
        <begin position="19"/>
        <end position="256"/>
    </location>
</feature>
<evidence type="ECO:0000256" key="3">
    <source>
        <dbReference type="ARBA" id="ARBA00022679"/>
    </source>
</evidence>
<dbReference type="InterPro" id="IPR005194">
    <property type="entry name" value="Glyco_hydro_65_C"/>
</dbReference>
<feature type="domain" description="Glycoside hydrolase family 65 central catalytic" evidence="6">
    <location>
        <begin position="322"/>
        <end position="699"/>
    </location>
</feature>
<dbReference type="Gene3D" id="2.70.98.40">
    <property type="entry name" value="Glycoside hydrolase, family 65, N-terminal domain"/>
    <property type="match status" value="1"/>
</dbReference>
<keyword evidence="2" id="KW-0328">Glycosyltransferase</keyword>
<dbReference type="Gene3D" id="1.50.10.10">
    <property type="match status" value="1"/>
</dbReference>
<feature type="active site" description="Proton donor" evidence="4">
    <location>
        <position position="499"/>
    </location>
</feature>
<dbReference type="InterPro" id="IPR005195">
    <property type="entry name" value="Glyco_hydro_65_M"/>
</dbReference>
<gene>
    <name evidence="9" type="ORF">C7957_103126</name>
</gene>
<evidence type="ECO:0000259" key="6">
    <source>
        <dbReference type="Pfam" id="PF03632"/>
    </source>
</evidence>
<feature type="binding site" evidence="5">
    <location>
        <begin position="357"/>
        <end position="358"/>
    </location>
    <ligand>
        <name>substrate</name>
    </ligand>
</feature>
<dbReference type="PIRSF" id="PIRSF036289">
    <property type="entry name" value="Glycosyl_hydrolase_malt_phosph"/>
    <property type="match status" value="1"/>
</dbReference>
<dbReference type="EMBL" id="SNXX01000003">
    <property type="protein sequence ID" value="TDQ01720.1"/>
    <property type="molecule type" value="Genomic_DNA"/>
</dbReference>
<evidence type="ECO:0000313" key="10">
    <source>
        <dbReference type="Proteomes" id="UP000295176"/>
    </source>
</evidence>
<dbReference type="InterPro" id="IPR012341">
    <property type="entry name" value="6hp_glycosidase-like_sf"/>
</dbReference>
<dbReference type="GO" id="GO:0004553">
    <property type="term" value="F:hydrolase activity, hydrolyzing O-glycosyl compounds"/>
    <property type="evidence" value="ECO:0007669"/>
    <property type="project" value="TreeGrafter"/>
</dbReference>
<comment type="similarity">
    <text evidence="1">Belongs to the glycosyl hydrolase 65 family.</text>
</comment>
<dbReference type="InterPro" id="IPR008928">
    <property type="entry name" value="6-hairpin_glycosidase_sf"/>
</dbReference>
<dbReference type="InterPro" id="IPR037018">
    <property type="entry name" value="GH65_N"/>
</dbReference>
<feature type="binding site" evidence="5">
    <location>
        <begin position="611"/>
        <end position="612"/>
    </location>
    <ligand>
        <name>substrate</name>
    </ligand>
</feature>
<evidence type="ECO:0000259" key="7">
    <source>
        <dbReference type="Pfam" id="PF03633"/>
    </source>
</evidence>
<accession>A0A4R6SJC3</accession>
<proteinExistence type="inferred from homology"/>